<dbReference type="AlphaFoldDB" id="A0A7W8XBQ2"/>
<dbReference type="Proteomes" id="UP000585507">
    <property type="component" value="Unassembled WGS sequence"/>
</dbReference>
<gene>
    <name evidence="1" type="ORF">GGD55_006229</name>
</gene>
<keyword evidence="2" id="KW-1185">Reference proteome</keyword>
<comment type="caution">
    <text evidence="1">The sequence shown here is derived from an EMBL/GenBank/DDBJ whole genome shotgun (WGS) entry which is preliminary data.</text>
</comment>
<dbReference type="EMBL" id="JACHBK010000021">
    <property type="protein sequence ID" value="MBB5539479.1"/>
    <property type="molecule type" value="Genomic_DNA"/>
</dbReference>
<dbReference type="RefSeq" id="WP_018328301.1">
    <property type="nucleotide sequence ID" value="NZ_JACHBK010000021.1"/>
</dbReference>
<reference evidence="1 2" key="1">
    <citation type="submission" date="2020-08" db="EMBL/GenBank/DDBJ databases">
        <title>Genomic Encyclopedia of Type Strains, Phase IV (KMG-V): Genome sequencing to study the core and pangenomes of soil and plant-associated prokaryotes.</title>
        <authorList>
            <person name="Whitman W."/>
        </authorList>
    </citation>
    <scope>NUCLEOTIDE SEQUENCE [LARGE SCALE GENOMIC DNA]</scope>
    <source>
        <strain evidence="1 2">SEMIA 4084</strain>
    </source>
</reference>
<sequence>MSSQFWPSIFAQAGNVDIAQTQPFAQLLTEPASSRPRDVAQAAVWLHEGLCQEPDTHSTHPVFFERIAATGFDPAGPLPDHLPWHLEEASAAEDWLGEEALGIAGQLDADWRENAAQSWRDAKDWHAHQHSEFSLLLQRRKQQVFDEQDWLQLAQLAEKFDQAGTLRAEAIAKGLQHYSGDLLLLQLKAGDLAQRGNIHEAISLWHHIGQNPSSSEYQAHRQLCELYLRAGEKAAAEQHRQIADQLWASEDKRQLDFAGLFPHEMDASELTLLQSKLQPLFQHARAIWLCRDTPSSTANPPRWYLYVQAYDSWFMRLVGKLTGEDDINASACKRLLERLQARLHVYLEVRYIGPDDQIPAHCTNGSLIAYAGLAALPIMGPA</sequence>
<evidence type="ECO:0000313" key="2">
    <source>
        <dbReference type="Proteomes" id="UP000585507"/>
    </source>
</evidence>
<name>A0A7W8XBQ2_9HYPH</name>
<proteinExistence type="predicted"/>
<protein>
    <submittedName>
        <fullName evidence="1">Uncharacterized protein</fullName>
    </submittedName>
</protein>
<evidence type="ECO:0000313" key="1">
    <source>
        <dbReference type="EMBL" id="MBB5539479.1"/>
    </source>
</evidence>
<organism evidence="1 2">
    <name type="scientific">Rhizobium giardinii</name>
    <dbReference type="NCBI Taxonomy" id="56731"/>
    <lineage>
        <taxon>Bacteria</taxon>
        <taxon>Pseudomonadati</taxon>
        <taxon>Pseudomonadota</taxon>
        <taxon>Alphaproteobacteria</taxon>
        <taxon>Hyphomicrobiales</taxon>
        <taxon>Rhizobiaceae</taxon>
        <taxon>Rhizobium/Agrobacterium group</taxon>
        <taxon>Rhizobium</taxon>
    </lineage>
</organism>
<accession>A0A7W8XBQ2</accession>